<organism evidence="3 4">
    <name type="scientific">Candidatus Nitrosocaldus cavascurensis</name>
    <dbReference type="NCBI Taxonomy" id="2058097"/>
    <lineage>
        <taxon>Archaea</taxon>
        <taxon>Nitrososphaerota</taxon>
        <taxon>Nitrososphaeria</taxon>
        <taxon>Candidatus Nitrosocaldales</taxon>
        <taxon>Candidatus Nitrosocaldaceae</taxon>
        <taxon>Candidatus Nitrosocaldus</taxon>
    </lineage>
</organism>
<dbReference type="Gene3D" id="3.20.20.30">
    <property type="entry name" value="Luciferase-like domain"/>
    <property type="match status" value="1"/>
</dbReference>
<dbReference type="InterPro" id="IPR011251">
    <property type="entry name" value="Luciferase-like_dom"/>
</dbReference>
<name>A0A2K5ASG4_9ARCH</name>
<evidence type="ECO:0000313" key="3">
    <source>
        <dbReference type="EMBL" id="SPC34581.1"/>
    </source>
</evidence>
<evidence type="ECO:0000259" key="2">
    <source>
        <dbReference type="Pfam" id="PF00296"/>
    </source>
</evidence>
<dbReference type="PANTHER" id="PTHR43244:SF1">
    <property type="entry name" value="5,10-METHYLENETETRAHYDROMETHANOPTERIN REDUCTASE"/>
    <property type="match status" value="1"/>
</dbReference>
<dbReference type="SUPFAM" id="SSF51679">
    <property type="entry name" value="Bacterial luciferase-like"/>
    <property type="match status" value="1"/>
</dbReference>
<dbReference type="EMBL" id="LT981265">
    <property type="protein sequence ID" value="SPC34581.1"/>
    <property type="molecule type" value="Genomic_DNA"/>
</dbReference>
<dbReference type="AlphaFoldDB" id="A0A2K5ASG4"/>
<reference evidence="4" key="1">
    <citation type="submission" date="2018-01" db="EMBL/GenBank/DDBJ databases">
        <authorList>
            <person name="Kerou L M."/>
        </authorList>
    </citation>
    <scope>NUCLEOTIDE SEQUENCE [LARGE SCALE GENOMIC DNA]</scope>
    <source>
        <strain evidence="4">SCU2</strain>
    </source>
</reference>
<dbReference type="PANTHER" id="PTHR43244">
    <property type="match status" value="1"/>
</dbReference>
<feature type="domain" description="Luciferase-like" evidence="2">
    <location>
        <begin position="6"/>
        <end position="282"/>
    </location>
</feature>
<sequence>MLLDDRQVIEYARRAESMNLHSIWVPESWGRDAFVTLSYIASLTRSVMLGTAIVNIYARSAASTAMAINTLDLYSNGRAVLGLGAGSKRLAEDWHGLEFKNNIARMKEYVDVIRLISRGERVDYNGRVVKVKGMRLGFKPLRSNIPIYIAATNQGMLKLAGEVGDGAILFLMPMNELDKQVRMLKGINPRLDVALVLITAVSNDAQRAIERAKKSIAFYTAVGSIYARFLAEHGFKDEVEHIREEYRRNGLKDIHMLVSDRMLSSLALAGSIDDCIKQLRSFIKGIDLPILLINPVYNAEEDYIVFEHMMEEVVRDEGC</sequence>
<dbReference type="KEGG" id="ncv:NCAV_1415"/>
<dbReference type="CDD" id="cd01097">
    <property type="entry name" value="Tetrahydromethanopterin_reductase"/>
    <property type="match status" value="1"/>
</dbReference>
<keyword evidence="1" id="KW-0560">Oxidoreductase</keyword>
<accession>A0A2K5ASG4</accession>
<dbReference type="InterPro" id="IPR036661">
    <property type="entry name" value="Luciferase-like_sf"/>
</dbReference>
<gene>
    <name evidence="3" type="ORF">NCAV_1415</name>
</gene>
<dbReference type="Pfam" id="PF00296">
    <property type="entry name" value="Bac_luciferase"/>
    <property type="match status" value="1"/>
</dbReference>
<proteinExistence type="predicted"/>
<keyword evidence="4" id="KW-1185">Reference proteome</keyword>
<protein>
    <submittedName>
        <fullName evidence="3">Luciferase family protein</fullName>
    </submittedName>
</protein>
<dbReference type="GO" id="GO:0016705">
    <property type="term" value="F:oxidoreductase activity, acting on paired donors, with incorporation or reduction of molecular oxygen"/>
    <property type="evidence" value="ECO:0007669"/>
    <property type="project" value="InterPro"/>
</dbReference>
<evidence type="ECO:0000256" key="1">
    <source>
        <dbReference type="ARBA" id="ARBA00023002"/>
    </source>
</evidence>
<dbReference type="Proteomes" id="UP000236248">
    <property type="component" value="Chromosome NCAV"/>
</dbReference>
<evidence type="ECO:0000313" key="4">
    <source>
        <dbReference type="Proteomes" id="UP000236248"/>
    </source>
</evidence>
<dbReference type="InterPro" id="IPR050564">
    <property type="entry name" value="F420-G6PD/mer"/>
</dbReference>